<evidence type="ECO:0000259" key="1">
    <source>
        <dbReference type="PROSITE" id="PS50004"/>
    </source>
</evidence>
<dbReference type="PROSITE" id="PS50004">
    <property type="entry name" value="C2"/>
    <property type="match status" value="1"/>
</dbReference>
<feature type="domain" description="C2" evidence="1">
    <location>
        <begin position="155"/>
        <end position="268"/>
    </location>
</feature>
<sequence length="268" mass="30225">MSNKHKARIYNVRLELRDENGHLEEPSLGYLNYSVLLLVDNVNNVLVETEDNISVDNLSKPALPLASDIVSMYERLTTVLKSGSTRHNAALEKHGLTRNPELDLNLGRNSPSVRILDQALPWNLEFFMPASSMDKELLYSTQKACSPPHSPGSTDSGYMSFSDLTEMSQSFTSGYLHVVLVEATNVFNANNQRNSQQTEQTKGYLPSCYVRVRYGNIRRKSKVVKNDLNPKFIQTFELKVEVNSPQFLELTLWNNESGNPNKLNLSGK</sequence>
<dbReference type="InterPro" id="IPR035892">
    <property type="entry name" value="C2_domain_sf"/>
</dbReference>
<name>A0ABD2PVP2_9PLAT</name>
<dbReference type="Proteomes" id="UP001626550">
    <property type="component" value="Unassembled WGS sequence"/>
</dbReference>
<evidence type="ECO:0000313" key="2">
    <source>
        <dbReference type="EMBL" id="KAL3311520.1"/>
    </source>
</evidence>
<dbReference type="InterPro" id="IPR000008">
    <property type="entry name" value="C2_dom"/>
</dbReference>
<reference evidence="2 3" key="1">
    <citation type="submission" date="2024-11" db="EMBL/GenBank/DDBJ databases">
        <title>Adaptive evolution of stress response genes in parasites aligns with host niche diversity.</title>
        <authorList>
            <person name="Hahn C."/>
            <person name="Resl P."/>
        </authorList>
    </citation>
    <scope>NUCLEOTIDE SEQUENCE [LARGE SCALE GENOMIC DNA]</scope>
    <source>
        <strain evidence="2">EGGRZ-B1_66</strain>
        <tissue evidence="2">Body</tissue>
    </source>
</reference>
<proteinExistence type="predicted"/>
<dbReference type="Pfam" id="PF00168">
    <property type="entry name" value="C2"/>
    <property type="match status" value="1"/>
</dbReference>
<dbReference type="EMBL" id="JBJKFK010002170">
    <property type="protein sequence ID" value="KAL3311520.1"/>
    <property type="molecule type" value="Genomic_DNA"/>
</dbReference>
<dbReference type="CDD" id="cd00030">
    <property type="entry name" value="C2"/>
    <property type="match status" value="1"/>
</dbReference>
<dbReference type="Gene3D" id="2.60.40.150">
    <property type="entry name" value="C2 domain"/>
    <property type="match status" value="1"/>
</dbReference>
<gene>
    <name evidence="2" type="ORF">Ciccas_009899</name>
</gene>
<comment type="caution">
    <text evidence="2">The sequence shown here is derived from an EMBL/GenBank/DDBJ whole genome shotgun (WGS) entry which is preliminary data.</text>
</comment>
<keyword evidence="3" id="KW-1185">Reference proteome</keyword>
<dbReference type="AlphaFoldDB" id="A0ABD2PVP2"/>
<evidence type="ECO:0000313" key="3">
    <source>
        <dbReference type="Proteomes" id="UP001626550"/>
    </source>
</evidence>
<accession>A0ABD2PVP2</accession>
<organism evidence="2 3">
    <name type="scientific">Cichlidogyrus casuarinus</name>
    <dbReference type="NCBI Taxonomy" id="1844966"/>
    <lineage>
        <taxon>Eukaryota</taxon>
        <taxon>Metazoa</taxon>
        <taxon>Spiralia</taxon>
        <taxon>Lophotrochozoa</taxon>
        <taxon>Platyhelminthes</taxon>
        <taxon>Monogenea</taxon>
        <taxon>Monopisthocotylea</taxon>
        <taxon>Dactylogyridea</taxon>
        <taxon>Ancyrocephalidae</taxon>
        <taxon>Cichlidogyrus</taxon>
    </lineage>
</organism>
<protein>
    <recommendedName>
        <fullName evidence="1">C2 domain-containing protein</fullName>
    </recommendedName>
</protein>
<dbReference type="SUPFAM" id="SSF49562">
    <property type="entry name" value="C2 domain (Calcium/lipid-binding domain, CaLB)"/>
    <property type="match status" value="1"/>
</dbReference>